<sequence>MEEALPSLLIEVMIRPRLGDFNYSKDELDVMLEDIASFKELGVRGFVVGVLTEDGRVDVETMKRLIDVILPLEVCFHRAFDMTPDPEEALRDIIEIGGISRVLTSGHGQKVPQSLPVIERLFDVAKSLIEAEVWGLTVMPGSGINSKNITPVVEQLLPKGLREIHLSGGAWSRSTMQFQKDGMDMGCSPEHEWVIWKTKEKEIKRVRYGADLAWDKYWDALSANEDHDEVEN</sequence>
<organism evidence="3 4">
    <name type="scientific">Coprinopsis marcescibilis</name>
    <name type="common">Agaric fungus</name>
    <name type="synonym">Psathyrella marcescibilis</name>
    <dbReference type="NCBI Taxonomy" id="230819"/>
    <lineage>
        <taxon>Eukaryota</taxon>
        <taxon>Fungi</taxon>
        <taxon>Dikarya</taxon>
        <taxon>Basidiomycota</taxon>
        <taxon>Agaricomycotina</taxon>
        <taxon>Agaricomycetes</taxon>
        <taxon>Agaricomycetidae</taxon>
        <taxon>Agaricales</taxon>
        <taxon>Agaricineae</taxon>
        <taxon>Psathyrellaceae</taxon>
        <taxon>Coprinopsis</taxon>
    </lineage>
</organism>
<comment type="similarity">
    <text evidence="1">Belongs to the CutC family.</text>
</comment>
<evidence type="ECO:0000313" key="4">
    <source>
        <dbReference type="Proteomes" id="UP000307440"/>
    </source>
</evidence>
<proteinExistence type="inferred from homology"/>
<protein>
    <recommendedName>
        <fullName evidence="2">Copper homeostasis protein cutC homolog</fullName>
    </recommendedName>
</protein>
<dbReference type="OrthoDB" id="7392499at2759"/>
<dbReference type="InterPro" id="IPR005627">
    <property type="entry name" value="CutC-like"/>
</dbReference>
<dbReference type="PANTHER" id="PTHR12598:SF0">
    <property type="entry name" value="COPPER HOMEOSTASIS PROTEIN CUTC HOMOLOG"/>
    <property type="match status" value="1"/>
</dbReference>
<dbReference type="Gene3D" id="3.20.20.380">
    <property type="entry name" value="Copper homeostasis (CutC) domain"/>
    <property type="match status" value="1"/>
</dbReference>
<dbReference type="PANTHER" id="PTHR12598">
    <property type="entry name" value="COPPER HOMEOSTASIS PROTEIN CUTC"/>
    <property type="match status" value="1"/>
</dbReference>
<keyword evidence="4" id="KW-1185">Reference proteome</keyword>
<reference evidence="3 4" key="1">
    <citation type="journal article" date="2019" name="Nat. Ecol. Evol.">
        <title>Megaphylogeny resolves global patterns of mushroom evolution.</title>
        <authorList>
            <person name="Varga T."/>
            <person name="Krizsan K."/>
            <person name="Foldi C."/>
            <person name="Dima B."/>
            <person name="Sanchez-Garcia M."/>
            <person name="Sanchez-Ramirez S."/>
            <person name="Szollosi G.J."/>
            <person name="Szarkandi J.G."/>
            <person name="Papp V."/>
            <person name="Albert L."/>
            <person name="Andreopoulos W."/>
            <person name="Angelini C."/>
            <person name="Antonin V."/>
            <person name="Barry K.W."/>
            <person name="Bougher N.L."/>
            <person name="Buchanan P."/>
            <person name="Buyck B."/>
            <person name="Bense V."/>
            <person name="Catcheside P."/>
            <person name="Chovatia M."/>
            <person name="Cooper J."/>
            <person name="Damon W."/>
            <person name="Desjardin D."/>
            <person name="Finy P."/>
            <person name="Geml J."/>
            <person name="Haridas S."/>
            <person name="Hughes K."/>
            <person name="Justo A."/>
            <person name="Karasinski D."/>
            <person name="Kautmanova I."/>
            <person name="Kiss B."/>
            <person name="Kocsube S."/>
            <person name="Kotiranta H."/>
            <person name="LaButti K.M."/>
            <person name="Lechner B.E."/>
            <person name="Liimatainen K."/>
            <person name="Lipzen A."/>
            <person name="Lukacs Z."/>
            <person name="Mihaltcheva S."/>
            <person name="Morgado L.N."/>
            <person name="Niskanen T."/>
            <person name="Noordeloos M.E."/>
            <person name="Ohm R.A."/>
            <person name="Ortiz-Santana B."/>
            <person name="Ovrebo C."/>
            <person name="Racz N."/>
            <person name="Riley R."/>
            <person name="Savchenko A."/>
            <person name="Shiryaev A."/>
            <person name="Soop K."/>
            <person name="Spirin V."/>
            <person name="Szebenyi C."/>
            <person name="Tomsovsky M."/>
            <person name="Tulloss R.E."/>
            <person name="Uehling J."/>
            <person name="Grigoriev I.V."/>
            <person name="Vagvolgyi C."/>
            <person name="Papp T."/>
            <person name="Martin F.M."/>
            <person name="Miettinen O."/>
            <person name="Hibbett D.S."/>
            <person name="Nagy L.G."/>
        </authorList>
    </citation>
    <scope>NUCLEOTIDE SEQUENCE [LARGE SCALE GENOMIC DNA]</scope>
    <source>
        <strain evidence="3 4">CBS 121175</strain>
    </source>
</reference>
<dbReference type="InterPro" id="IPR036822">
    <property type="entry name" value="CutC-like_dom_sf"/>
</dbReference>
<evidence type="ECO:0000313" key="3">
    <source>
        <dbReference type="EMBL" id="TFK26645.1"/>
    </source>
</evidence>
<dbReference type="Proteomes" id="UP000307440">
    <property type="component" value="Unassembled WGS sequence"/>
</dbReference>
<evidence type="ECO:0000256" key="2">
    <source>
        <dbReference type="ARBA" id="ARBA00019014"/>
    </source>
</evidence>
<gene>
    <name evidence="3" type="ORF">FA15DRAFT_730375</name>
</gene>
<dbReference type="Pfam" id="PF03932">
    <property type="entry name" value="CutC"/>
    <property type="match status" value="1"/>
</dbReference>
<dbReference type="SUPFAM" id="SSF110395">
    <property type="entry name" value="CutC-like"/>
    <property type="match status" value="1"/>
</dbReference>
<dbReference type="EMBL" id="ML210172">
    <property type="protein sequence ID" value="TFK26645.1"/>
    <property type="molecule type" value="Genomic_DNA"/>
</dbReference>
<dbReference type="GO" id="GO:0005507">
    <property type="term" value="F:copper ion binding"/>
    <property type="evidence" value="ECO:0007669"/>
    <property type="project" value="TreeGrafter"/>
</dbReference>
<accession>A0A5C3L1P3</accession>
<dbReference type="AlphaFoldDB" id="A0A5C3L1P3"/>
<name>A0A5C3L1P3_COPMA</name>
<dbReference type="STRING" id="230819.A0A5C3L1P3"/>
<evidence type="ECO:0000256" key="1">
    <source>
        <dbReference type="ARBA" id="ARBA00007768"/>
    </source>
</evidence>